<reference evidence="8" key="1">
    <citation type="submission" date="2009-01" db="EMBL/GenBank/DDBJ databases">
        <title>Complete sequence of chromosome Cyanothece sp. PCC 7425.</title>
        <authorList>
            <consortium name="US DOE Joint Genome Institute"/>
            <person name="Lucas S."/>
            <person name="Copeland A."/>
            <person name="Lapidus A."/>
            <person name="Glavina del Rio T."/>
            <person name="Dalin E."/>
            <person name="Tice H."/>
            <person name="Bruce D."/>
            <person name="Goodwin L."/>
            <person name="Pitluck S."/>
            <person name="Sims D."/>
            <person name="Meineke L."/>
            <person name="Brettin T."/>
            <person name="Detter J.C."/>
            <person name="Han C."/>
            <person name="Larimer F."/>
            <person name="Land M."/>
            <person name="Hauser L."/>
            <person name="Kyrpides N."/>
            <person name="Ovchinnikova G."/>
            <person name="Liberton M."/>
            <person name="Stoeckel J."/>
            <person name="Banerjee A."/>
            <person name="Singh A."/>
            <person name="Page L."/>
            <person name="Sato H."/>
            <person name="Zhao L."/>
            <person name="Sherman L."/>
            <person name="Pakrasi H."/>
            <person name="Richardson P."/>
        </authorList>
    </citation>
    <scope>NUCLEOTIDE SEQUENCE</scope>
    <source>
        <strain evidence="8">PCC 7425</strain>
    </source>
</reference>
<dbReference type="Pfam" id="PF02390">
    <property type="entry name" value="Methyltransf_4"/>
    <property type="match status" value="1"/>
</dbReference>
<dbReference type="PANTHER" id="PTHR23417">
    <property type="entry name" value="3-DEOXY-D-MANNO-OCTULOSONIC-ACID TRANSFERASE/TRNA GUANINE-N 7 - -METHYLTRANSFERASE"/>
    <property type="match status" value="1"/>
</dbReference>
<dbReference type="InterPro" id="IPR003358">
    <property type="entry name" value="tRNA_(Gua-N-7)_MeTrfase_Trmb"/>
</dbReference>
<dbReference type="HOGENOM" id="CLU_050910_1_3_3"/>
<evidence type="ECO:0000313" key="8">
    <source>
        <dbReference type="EMBL" id="ACL45993.1"/>
    </source>
</evidence>
<gene>
    <name evidence="7" type="primary">trmB</name>
    <name evidence="8" type="ordered locus">Cyan7425_3673</name>
</gene>
<dbReference type="SUPFAM" id="SSF53335">
    <property type="entry name" value="S-adenosyl-L-methionine-dependent methyltransferases"/>
    <property type="match status" value="1"/>
</dbReference>
<dbReference type="InterPro" id="IPR055361">
    <property type="entry name" value="tRNA_methyltr_TrmB_bact"/>
</dbReference>
<dbReference type="KEGG" id="cyn:Cyan7425_3673"/>
<dbReference type="CDD" id="cd02440">
    <property type="entry name" value="AdoMet_MTases"/>
    <property type="match status" value="1"/>
</dbReference>
<evidence type="ECO:0000256" key="5">
    <source>
        <dbReference type="ARBA" id="ARBA00022691"/>
    </source>
</evidence>
<dbReference type="EMBL" id="CP001344">
    <property type="protein sequence ID" value="ACL45993.1"/>
    <property type="molecule type" value="Genomic_DNA"/>
</dbReference>
<dbReference type="GO" id="GO:0008176">
    <property type="term" value="F:tRNA (guanine(46)-N7)-methyltransferase activity"/>
    <property type="evidence" value="ECO:0007669"/>
    <property type="project" value="UniProtKB-UniRule"/>
</dbReference>
<proteinExistence type="inferred from homology"/>
<sequence>MAPFRVRQHVNPLSQKYQQGITSLDWGKIYLHPQQPLYLDIGCARGKFLLEMAQLQPQNNFLGIEIRQPLVEYANIERDRLELTNLHYLFANANVVIAELLPPASLAGVTIQFPDPWFKRRHQKRRVVQPELVEALATRVRSGGFIFIQSDILEVAEEIRDRFAAHPSFIDQAPGQWLATNPLSVATERELWVLEHDLPVYRCWFTRGA</sequence>
<name>B8HSL0_CYAP4</name>
<dbReference type="AlphaFoldDB" id="B8HSL0"/>
<dbReference type="InterPro" id="IPR029063">
    <property type="entry name" value="SAM-dependent_MTases_sf"/>
</dbReference>
<organism evidence="8">
    <name type="scientific">Cyanothece sp. (strain PCC 7425 / ATCC 29141)</name>
    <dbReference type="NCBI Taxonomy" id="395961"/>
    <lineage>
        <taxon>Bacteria</taxon>
        <taxon>Bacillati</taxon>
        <taxon>Cyanobacteriota</taxon>
        <taxon>Cyanophyceae</taxon>
        <taxon>Gomontiellales</taxon>
        <taxon>Cyanothecaceae</taxon>
        <taxon>Cyanothece</taxon>
    </lineage>
</organism>
<comment type="function">
    <text evidence="2 7">Catalyzes the formation of N(7)-methylguanine at position 46 (m7G46) in tRNA.</text>
</comment>
<dbReference type="OrthoDB" id="9802090at2"/>
<evidence type="ECO:0000256" key="3">
    <source>
        <dbReference type="ARBA" id="ARBA00022603"/>
    </source>
</evidence>
<keyword evidence="5 7" id="KW-0949">S-adenosyl-L-methionine</keyword>
<evidence type="ECO:0000256" key="6">
    <source>
        <dbReference type="ARBA" id="ARBA00022694"/>
    </source>
</evidence>
<comment type="similarity">
    <text evidence="7">Belongs to the class I-like SAM-binding methyltransferase superfamily. TrmB family.</text>
</comment>
<dbReference type="UniPathway" id="UPA00989"/>
<accession>B8HSL0</accession>
<dbReference type="PANTHER" id="PTHR23417:SF21">
    <property type="entry name" value="TRNA (GUANINE-N(7)-)-METHYLTRANSFERASE"/>
    <property type="match status" value="1"/>
</dbReference>
<dbReference type="NCBIfam" id="TIGR00091">
    <property type="entry name" value="tRNA (guanosine(46)-N7)-methyltransferase TrmB"/>
    <property type="match status" value="1"/>
</dbReference>
<comment type="catalytic activity">
    <reaction evidence="1 7">
        <text>guanosine(46) in tRNA + S-adenosyl-L-methionine = N(7)-methylguanosine(46) in tRNA + S-adenosyl-L-homocysteine</text>
        <dbReference type="Rhea" id="RHEA:42708"/>
        <dbReference type="Rhea" id="RHEA-COMP:10188"/>
        <dbReference type="Rhea" id="RHEA-COMP:10189"/>
        <dbReference type="ChEBI" id="CHEBI:57856"/>
        <dbReference type="ChEBI" id="CHEBI:59789"/>
        <dbReference type="ChEBI" id="CHEBI:74269"/>
        <dbReference type="ChEBI" id="CHEBI:74480"/>
        <dbReference type="EC" id="2.1.1.33"/>
    </reaction>
</comment>
<keyword evidence="4 7" id="KW-0808">Transferase</keyword>
<dbReference type="eggNOG" id="COG0220">
    <property type="taxonomic scope" value="Bacteria"/>
</dbReference>
<keyword evidence="3 7" id="KW-0489">Methyltransferase</keyword>
<dbReference type="GO" id="GO:0043527">
    <property type="term" value="C:tRNA methyltransferase complex"/>
    <property type="evidence" value="ECO:0007669"/>
    <property type="project" value="TreeGrafter"/>
</dbReference>
<comment type="pathway">
    <text evidence="7">tRNA modification; N(7)-methylguanine-tRNA biosynthesis.</text>
</comment>
<feature type="binding site" evidence="7">
    <location>
        <position position="115"/>
    </location>
    <ligand>
        <name>S-adenosyl-L-methionine</name>
        <dbReference type="ChEBI" id="CHEBI:59789"/>
    </ligand>
</feature>
<feature type="binding site" evidence="7">
    <location>
        <position position="65"/>
    </location>
    <ligand>
        <name>S-adenosyl-L-methionine</name>
        <dbReference type="ChEBI" id="CHEBI:59789"/>
    </ligand>
</feature>
<dbReference type="PROSITE" id="PS51625">
    <property type="entry name" value="SAM_MT_TRMB"/>
    <property type="match status" value="1"/>
</dbReference>
<feature type="binding site" evidence="7">
    <location>
        <position position="151"/>
    </location>
    <ligand>
        <name>substrate</name>
    </ligand>
</feature>
<feature type="binding site" evidence="7">
    <location>
        <position position="119"/>
    </location>
    <ligand>
        <name>substrate</name>
    </ligand>
</feature>
<evidence type="ECO:0000256" key="4">
    <source>
        <dbReference type="ARBA" id="ARBA00022679"/>
    </source>
</evidence>
<keyword evidence="6 7" id="KW-0819">tRNA processing</keyword>
<evidence type="ECO:0000256" key="2">
    <source>
        <dbReference type="ARBA" id="ARBA00003015"/>
    </source>
</evidence>
<evidence type="ECO:0000256" key="7">
    <source>
        <dbReference type="HAMAP-Rule" id="MF_01057"/>
    </source>
</evidence>
<dbReference type="HAMAP" id="MF_01057">
    <property type="entry name" value="tRNA_methyltr_TrmB"/>
    <property type="match status" value="1"/>
</dbReference>
<feature type="binding site" evidence="7">
    <location>
        <position position="92"/>
    </location>
    <ligand>
        <name>S-adenosyl-L-methionine</name>
        <dbReference type="ChEBI" id="CHEBI:59789"/>
    </ligand>
</feature>
<dbReference type="STRING" id="395961.Cyan7425_3673"/>
<dbReference type="EC" id="2.1.1.33" evidence="7"/>
<feature type="binding site" evidence="7">
    <location>
        <position position="40"/>
    </location>
    <ligand>
        <name>S-adenosyl-L-methionine</name>
        <dbReference type="ChEBI" id="CHEBI:59789"/>
    </ligand>
</feature>
<dbReference type="Gene3D" id="3.40.50.150">
    <property type="entry name" value="Vaccinia Virus protein VP39"/>
    <property type="match status" value="1"/>
</dbReference>
<comment type="caution">
    <text evidence="7">Lacks conserved residue(s) required for the propagation of feature annotation.</text>
</comment>
<protein>
    <recommendedName>
        <fullName evidence="7">tRNA (guanine-N(7)-)-methyltransferase</fullName>
        <ecNumber evidence="7">2.1.1.33</ecNumber>
    </recommendedName>
    <alternativeName>
        <fullName evidence="7">tRNA (guanine(46)-N(7))-methyltransferase</fullName>
    </alternativeName>
    <alternativeName>
        <fullName evidence="7">tRNA(m7G46)-methyltransferase</fullName>
    </alternativeName>
</protein>
<evidence type="ECO:0000256" key="1">
    <source>
        <dbReference type="ARBA" id="ARBA00000142"/>
    </source>
</evidence>